<evidence type="ECO:0000313" key="7">
    <source>
        <dbReference type="EMBL" id="PIO59835.1"/>
    </source>
</evidence>
<keyword evidence="8" id="KW-1185">Reference proteome</keyword>
<protein>
    <recommendedName>
        <fullName evidence="6">Dendritic cell-specific transmembrane protein-like domain-containing protein</fullName>
    </recommendedName>
</protein>
<keyword evidence="2 5" id="KW-0812">Transmembrane</keyword>
<evidence type="ECO:0000256" key="5">
    <source>
        <dbReference type="SAM" id="Phobius"/>
    </source>
</evidence>
<evidence type="ECO:0000313" key="8">
    <source>
        <dbReference type="Proteomes" id="UP000230423"/>
    </source>
</evidence>
<sequence length="91" mass="9945">MPTRTELDRAKAALMSWFVTAFTATLLILLDYYLYSFLDAVVSASHTKIEQLGSSSAAVEVEGDGVVSNFVRKMIADNRTIEVDSVGLIIT</sequence>
<dbReference type="Proteomes" id="UP000230423">
    <property type="component" value="Unassembled WGS sequence"/>
</dbReference>
<evidence type="ECO:0000256" key="4">
    <source>
        <dbReference type="ARBA" id="ARBA00023136"/>
    </source>
</evidence>
<gene>
    <name evidence="7" type="ORF">TELCIR_18689</name>
</gene>
<feature type="transmembrane region" description="Helical" evidence="5">
    <location>
        <begin position="12"/>
        <end position="35"/>
    </location>
</feature>
<accession>A0A2G9TPG8</accession>
<dbReference type="InterPro" id="IPR051856">
    <property type="entry name" value="CSR-E3_Ligase_Protein"/>
</dbReference>
<dbReference type="GO" id="GO:0016020">
    <property type="term" value="C:membrane"/>
    <property type="evidence" value="ECO:0007669"/>
    <property type="project" value="UniProtKB-SubCell"/>
</dbReference>
<feature type="domain" description="Dendritic cell-specific transmembrane protein-like" evidence="6">
    <location>
        <begin position="2"/>
        <end position="77"/>
    </location>
</feature>
<dbReference type="PANTHER" id="PTHR21041:SF17">
    <property type="entry name" value="E3 UBIQUITIN-PROTEIN LIGASE DCST1"/>
    <property type="match status" value="1"/>
</dbReference>
<evidence type="ECO:0000259" key="6">
    <source>
        <dbReference type="Pfam" id="PF07782"/>
    </source>
</evidence>
<name>A0A2G9TPG8_TELCI</name>
<dbReference type="PANTHER" id="PTHR21041">
    <property type="entry name" value="DENDRITIC CELL-SPECIFIC TRANSMEMBRANE PROTEIN"/>
    <property type="match status" value="1"/>
</dbReference>
<evidence type="ECO:0000256" key="1">
    <source>
        <dbReference type="ARBA" id="ARBA00004141"/>
    </source>
</evidence>
<dbReference type="Pfam" id="PF07782">
    <property type="entry name" value="DC_STAMP"/>
    <property type="match status" value="1"/>
</dbReference>
<keyword evidence="3 5" id="KW-1133">Transmembrane helix</keyword>
<dbReference type="EMBL" id="KZ356796">
    <property type="protein sequence ID" value="PIO59835.1"/>
    <property type="molecule type" value="Genomic_DNA"/>
</dbReference>
<dbReference type="InterPro" id="IPR012858">
    <property type="entry name" value="DC_STAMP-like"/>
</dbReference>
<proteinExistence type="predicted"/>
<evidence type="ECO:0000256" key="3">
    <source>
        <dbReference type="ARBA" id="ARBA00022989"/>
    </source>
</evidence>
<comment type="subcellular location">
    <subcellularLocation>
        <location evidence="1">Membrane</location>
        <topology evidence="1">Multi-pass membrane protein</topology>
    </subcellularLocation>
</comment>
<dbReference type="AlphaFoldDB" id="A0A2G9TPG8"/>
<dbReference type="OrthoDB" id="5985669at2759"/>
<reference evidence="7 8" key="1">
    <citation type="submission" date="2015-09" db="EMBL/GenBank/DDBJ databases">
        <title>Draft genome of the parasitic nematode Teladorsagia circumcincta isolate WARC Sus (inbred).</title>
        <authorList>
            <person name="Mitreva M."/>
        </authorList>
    </citation>
    <scope>NUCLEOTIDE SEQUENCE [LARGE SCALE GENOMIC DNA]</scope>
    <source>
        <strain evidence="7 8">S</strain>
    </source>
</reference>
<organism evidence="7 8">
    <name type="scientific">Teladorsagia circumcincta</name>
    <name type="common">Brown stomach worm</name>
    <name type="synonym">Ostertagia circumcincta</name>
    <dbReference type="NCBI Taxonomy" id="45464"/>
    <lineage>
        <taxon>Eukaryota</taxon>
        <taxon>Metazoa</taxon>
        <taxon>Ecdysozoa</taxon>
        <taxon>Nematoda</taxon>
        <taxon>Chromadorea</taxon>
        <taxon>Rhabditida</taxon>
        <taxon>Rhabditina</taxon>
        <taxon>Rhabditomorpha</taxon>
        <taxon>Strongyloidea</taxon>
        <taxon>Trichostrongylidae</taxon>
        <taxon>Teladorsagia</taxon>
    </lineage>
</organism>
<evidence type="ECO:0000256" key="2">
    <source>
        <dbReference type="ARBA" id="ARBA00022692"/>
    </source>
</evidence>
<keyword evidence="4 5" id="KW-0472">Membrane</keyword>